<dbReference type="EMBL" id="BSYR01000038">
    <property type="protein sequence ID" value="GMJ03889.1"/>
    <property type="molecule type" value="Genomic_DNA"/>
</dbReference>
<evidence type="ECO:0000313" key="9">
    <source>
        <dbReference type="Proteomes" id="UP001165190"/>
    </source>
</evidence>
<evidence type="ECO:0000256" key="5">
    <source>
        <dbReference type="ARBA" id="ARBA00023242"/>
    </source>
</evidence>
<dbReference type="InterPro" id="IPR002100">
    <property type="entry name" value="TF_MADSbox"/>
</dbReference>
<comment type="caution">
    <text evidence="8">The sequence shown here is derived from an EMBL/GenBank/DDBJ whole genome shotgun (WGS) entry which is preliminary data.</text>
</comment>
<dbReference type="PROSITE" id="PS50066">
    <property type="entry name" value="MADS_BOX_2"/>
    <property type="match status" value="1"/>
</dbReference>
<evidence type="ECO:0000256" key="6">
    <source>
        <dbReference type="SAM" id="MobiDB-lite"/>
    </source>
</evidence>
<evidence type="ECO:0000256" key="4">
    <source>
        <dbReference type="ARBA" id="ARBA00023163"/>
    </source>
</evidence>
<gene>
    <name evidence="8" type="ORF">HRI_004058100</name>
</gene>
<evidence type="ECO:0000313" key="8">
    <source>
        <dbReference type="EMBL" id="GMJ03889.1"/>
    </source>
</evidence>
<keyword evidence="9" id="KW-1185">Reference proteome</keyword>
<feature type="domain" description="MADS-box" evidence="7">
    <location>
        <begin position="8"/>
        <end position="68"/>
    </location>
</feature>
<dbReference type="InterPro" id="IPR036879">
    <property type="entry name" value="TF_MADSbox_sf"/>
</dbReference>
<dbReference type="GO" id="GO:0005634">
    <property type="term" value="C:nucleus"/>
    <property type="evidence" value="ECO:0007669"/>
    <property type="project" value="UniProtKB-SubCell"/>
</dbReference>
<evidence type="ECO:0000256" key="1">
    <source>
        <dbReference type="ARBA" id="ARBA00004123"/>
    </source>
</evidence>
<dbReference type="SUPFAM" id="SSF55455">
    <property type="entry name" value="SRF-like"/>
    <property type="match status" value="1"/>
</dbReference>
<dbReference type="Proteomes" id="UP001165190">
    <property type="component" value="Unassembled WGS sequence"/>
</dbReference>
<dbReference type="Gene3D" id="3.40.1810.10">
    <property type="entry name" value="Transcription factor, MADS-box"/>
    <property type="match status" value="1"/>
</dbReference>
<dbReference type="GO" id="GO:0003677">
    <property type="term" value="F:DNA binding"/>
    <property type="evidence" value="ECO:0007669"/>
    <property type="project" value="UniProtKB-KW"/>
</dbReference>
<accession>A0A9W7IZ22</accession>
<keyword evidence="4" id="KW-0804">Transcription</keyword>
<protein>
    <recommendedName>
        <fullName evidence="7">MADS-box domain-containing protein</fullName>
    </recommendedName>
</protein>
<dbReference type="Pfam" id="PF00319">
    <property type="entry name" value="SRF-TF"/>
    <property type="match status" value="1"/>
</dbReference>
<dbReference type="GO" id="GO:0046983">
    <property type="term" value="F:protein dimerization activity"/>
    <property type="evidence" value="ECO:0007669"/>
    <property type="project" value="InterPro"/>
</dbReference>
<feature type="compositionally biased region" description="Polar residues" evidence="6">
    <location>
        <begin position="180"/>
        <end position="208"/>
    </location>
</feature>
<comment type="subcellular location">
    <subcellularLocation>
        <location evidence="1">Nucleus</location>
    </subcellularLocation>
</comment>
<dbReference type="OrthoDB" id="972326at2759"/>
<evidence type="ECO:0000256" key="3">
    <source>
        <dbReference type="ARBA" id="ARBA00023125"/>
    </source>
</evidence>
<dbReference type="AlphaFoldDB" id="A0A9W7IZ22"/>
<name>A0A9W7IZ22_HIBTR</name>
<keyword evidence="2" id="KW-0805">Transcription regulation</keyword>
<reference evidence="8" key="1">
    <citation type="submission" date="2023-05" db="EMBL/GenBank/DDBJ databases">
        <title>Genome and transcriptome analyses reveal genes involved in the formation of fine ridges on petal epidermal cells in Hibiscus trionum.</title>
        <authorList>
            <person name="Koshimizu S."/>
            <person name="Masuda S."/>
            <person name="Ishii T."/>
            <person name="Shirasu K."/>
            <person name="Hoshino A."/>
            <person name="Arita M."/>
        </authorList>
    </citation>
    <scope>NUCLEOTIDE SEQUENCE</scope>
    <source>
        <strain evidence="8">Hamamatsu line</strain>
    </source>
</reference>
<keyword evidence="5" id="KW-0539">Nucleus</keyword>
<sequence>MVGLTRNDSHENTQMLTIKATDARRDGFFKRSFNVFKKISELWTLCALENVLVILSVGGKPFYIGKPGVYNSVYKFPNYTIPDCDQINIVDIEEEEYLLRCISEVEDKLQKLKVKNSLMEKLMKVTTVNQKLDQEYVSKLVNVLNAEEFLALETLITSRIDECDKKMKEYMNKQEAVVDASTSASNGENNASFDGSSENDSSTNVDEH</sequence>
<keyword evidence="3" id="KW-0238">DNA-binding</keyword>
<evidence type="ECO:0000256" key="2">
    <source>
        <dbReference type="ARBA" id="ARBA00023015"/>
    </source>
</evidence>
<evidence type="ECO:0000259" key="7">
    <source>
        <dbReference type="PROSITE" id="PS50066"/>
    </source>
</evidence>
<feature type="region of interest" description="Disordered" evidence="6">
    <location>
        <begin position="178"/>
        <end position="208"/>
    </location>
</feature>
<proteinExistence type="predicted"/>
<organism evidence="8 9">
    <name type="scientific">Hibiscus trionum</name>
    <name type="common">Flower of an hour</name>
    <dbReference type="NCBI Taxonomy" id="183268"/>
    <lineage>
        <taxon>Eukaryota</taxon>
        <taxon>Viridiplantae</taxon>
        <taxon>Streptophyta</taxon>
        <taxon>Embryophyta</taxon>
        <taxon>Tracheophyta</taxon>
        <taxon>Spermatophyta</taxon>
        <taxon>Magnoliopsida</taxon>
        <taxon>eudicotyledons</taxon>
        <taxon>Gunneridae</taxon>
        <taxon>Pentapetalae</taxon>
        <taxon>rosids</taxon>
        <taxon>malvids</taxon>
        <taxon>Malvales</taxon>
        <taxon>Malvaceae</taxon>
        <taxon>Malvoideae</taxon>
        <taxon>Hibiscus</taxon>
    </lineage>
</organism>